<proteinExistence type="inferred from homology"/>
<gene>
    <name evidence="9" type="primary">Edn2</name>
    <name evidence="9" type="ORF">AOXY_G30549</name>
</gene>
<dbReference type="AlphaFoldDB" id="A0AAD8CKC7"/>
<dbReference type="GO" id="GO:0006874">
    <property type="term" value="P:intracellular calcium ion homeostasis"/>
    <property type="evidence" value="ECO:0007669"/>
    <property type="project" value="TreeGrafter"/>
</dbReference>
<evidence type="ECO:0000256" key="5">
    <source>
        <dbReference type="ARBA" id="ARBA00023322"/>
    </source>
</evidence>
<feature type="signal peptide" evidence="7">
    <location>
        <begin position="1"/>
        <end position="25"/>
    </location>
</feature>
<dbReference type="EMBL" id="JAGXEW010000043">
    <property type="protein sequence ID" value="KAK1153179.1"/>
    <property type="molecule type" value="Genomic_DNA"/>
</dbReference>
<evidence type="ECO:0000313" key="10">
    <source>
        <dbReference type="Proteomes" id="UP001230051"/>
    </source>
</evidence>
<evidence type="ECO:0000256" key="2">
    <source>
        <dbReference type="ARBA" id="ARBA00010959"/>
    </source>
</evidence>
<dbReference type="GO" id="GO:0005615">
    <property type="term" value="C:extracellular space"/>
    <property type="evidence" value="ECO:0007669"/>
    <property type="project" value="TreeGrafter"/>
</dbReference>
<feature type="region of interest" description="Disordered" evidence="6">
    <location>
        <begin position="150"/>
        <end position="178"/>
    </location>
</feature>
<dbReference type="Proteomes" id="UP001230051">
    <property type="component" value="Unassembled WGS sequence"/>
</dbReference>
<feature type="domain" description="Endothelin-like toxin" evidence="8">
    <location>
        <begin position="92"/>
        <end position="113"/>
    </location>
</feature>
<comment type="subcellular location">
    <subcellularLocation>
        <location evidence="1">Secreted</location>
    </subcellularLocation>
</comment>
<evidence type="ECO:0000256" key="3">
    <source>
        <dbReference type="ARBA" id="ARBA00022525"/>
    </source>
</evidence>
<keyword evidence="10" id="KW-1185">Reference proteome</keyword>
<dbReference type="InterPro" id="IPR001928">
    <property type="entry name" value="Endothln-like_toxin"/>
</dbReference>
<dbReference type="PROSITE" id="PS00270">
    <property type="entry name" value="ENDOTHELIN"/>
    <property type="match status" value="2"/>
</dbReference>
<evidence type="ECO:0000256" key="6">
    <source>
        <dbReference type="SAM" id="MobiDB-lite"/>
    </source>
</evidence>
<dbReference type="GO" id="GO:0005179">
    <property type="term" value="F:hormone activity"/>
    <property type="evidence" value="ECO:0007669"/>
    <property type="project" value="TreeGrafter"/>
</dbReference>
<sequence length="178" mass="19970">MALSLSGLLALAVTWLCVSLDEGMGLPLSDSSHPSLGAAPRLRVKRCSCNNWHDKECIYFCHLDIIWINTPGKTTLYGLGSPLSRRRRSLGRCQCSHSKDQSCARFCYRSPRDVIQQFLNKAGGSHGSRDTQRQSSRLLRAFRNAASANTRAAQQSVSDKEKPLNPSLWNKIHKKRMR</sequence>
<accession>A0AAD8CKC7</accession>
<keyword evidence="7" id="KW-0732">Signal</keyword>
<keyword evidence="5" id="KW-0839">Vasoconstrictor</keyword>
<feature type="chain" id="PRO_5042153030" evidence="7">
    <location>
        <begin position="26"/>
        <end position="178"/>
    </location>
</feature>
<organism evidence="9 10">
    <name type="scientific">Acipenser oxyrinchus oxyrinchus</name>
    <dbReference type="NCBI Taxonomy" id="40147"/>
    <lineage>
        <taxon>Eukaryota</taxon>
        <taxon>Metazoa</taxon>
        <taxon>Chordata</taxon>
        <taxon>Craniata</taxon>
        <taxon>Vertebrata</taxon>
        <taxon>Euteleostomi</taxon>
        <taxon>Actinopterygii</taxon>
        <taxon>Chondrostei</taxon>
        <taxon>Acipenseriformes</taxon>
        <taxon>Acipenseridae</taxon>
        <taxon>Acipenser</taxon>
    </lineage>
</organism>
<comment type="caution">
    <text evidence="9">The sequence shown here is derived from an EMBL/GenBank/DDBJ whole genome shotgun (WGS) entry which is preliminary data.</text>
</comment>
<comment type="similarity">
    <text evidence="2">Belongs to the endothelin/sarafotoxin family.</text>
</comment>
<dbReference type="GO" id="GO:0019229">
    <property type="term" value="P:regulation of vasoconstriction"/>
    <property type="evidence" value="ECO:0007669"/>
    <property type="project" value="InterPro"/>
</dbReference>
<evidence type="ECO:0000256" key="1">
    <source>
        <dbReference type="ARBA" id="ARBA00004613"/>
    </source>
</evidence>
<dbReference type="PANTHER" id="PTHR13874">
    <property type="entry name" value="ENDOTHELIN"/>
    <property type="match status" value="1"/>
</dbReference>
<keyword evidence="3" id="KW-0964">Secreted</keyword>
<feature type="domain" description="Endothelin-like toxin" evidence="8">
    <location>
        <begin position="46"/>
        <end position="67"/>
    </location>
</feature>
<keyword evidence="4" id="KW-0838">Vasoactive</keyword>
<dbReference type="InterPro" id="IPR019764">
    <property type="entry name" value="Endothelin_toxin_CS"/>
</dbReference>
<dbReference type="PRINTS" id="PR00365">
    <property type="entry name" value="ENDOTHELIN"/>
</dbReference>
<evidence type="ECO:0000256" key="7">
    <source>
        <dbReference type="SAM" id="SignalP"/>
    </source>
</evidence>
<dbReference type="GO" id="GO:0003100">
    <property type="term" value="P:regulation of systemic arterial blood pressure by endothelin"/>
    <property type="evidence" value="ECO:0007669"/>
    <property type="project" value="TreeGrafter"/>
</dbReference>
<name>A0AAD8CKC7_ACIOX</name>
<reference evidence="9" key="1">
    <citation type="submission" date="2022-02" db="EMBL/GenBank/DDBJ databases">
        <title>Atlantic sturgeon de novo genome assembly.</title>
        <authorList>
            <person name="Stock M."/>
            <person name="Klopp C."/>
            <person name="Guiguen Y."/>
            <person name="Cabau C."/>
            <person name="Parinello H."/>
            <person name="Santidrian Yebra-Pimentel E."/>
            <person name="Kuhl H."/>
            <person name="Dirks R.P."/>
            <person name="Guessner J."/>
            <person name="Wuertz S."/>
            <person name="Du K."/>
            <person name="Schartl M."/>
        </authorList>
    </citation>
    <scope>NUCLEOTIDE SEQUENCE</scope>
    <source>
        <strain evidence="9">STURGEONOMICS-FGT-2020</strain>
        <tissue evidence="9">Whole blood</tissue>
    </source>
</reference>
<evidence type="ECO:0000256" key="4">
    <source>
        <dbReference type="ARBA" id="ARBA00022858"/>
    </source>
</evidence>
<evidence type="ECO:0000313" key="9">
    <source>
        <dbReference type="EMBL" id="KAK1153179.1"/>
    </source>
</evidence>
<dbReference type="GO" id="GO:0031708">
    <property type="term" value="F:endothelin B receptor binding"/>
    <property type="evidence" value="ECO:0007669"/>
    <property type="project" value="TreeGrafter"/>
</dbReference>
<evidence type="ECO:0000259" key="8">
    <source>
        <dbReference type="SMART" id="SM00272"/>
    </source>
</evidence>
<dbReference type="PANTHER" id="PTHR13874:SF9">
    <property type="entry name" value="ENDOTHELIN-2"/>
    <property type="match status" value="1"/>
</dbReference>
<dbReference type="SMART" id="SM00272">
    <property type="entry name" value="END"/>
    <property type="match status" value="2"/>
</dbReference>
<protein>
    <submittedName>
        <fullName evidence="9">Endothelin-2</fullName>
    </submittedName>
</protein>
<dbReference type="Pfam" id="PF00322">
    <property type="entry name" value="Endothelin"/>
    <property type="match status" value="1"/>
</dbReference>
<dbReference type="InterPro" id="IPR020475">
    <property type="entry name" value="Endothelin"/>
</dbReference>
<dbReference type="GO" id="GO:0014826">
    <property type="term" value="P:vein smooth muscle contraction"/>
    <property type="evidence" value="ECO:0007669"/>
    <property type="project" value="TreeGrafter"/>
</dbReference>